<dbReference type="Proteomes" id="UP001460270">
    <property type="component" value="Unassembled WGS sequence"/>
</dbReference>
<dbReference type="InterPro" id="IPR001791">
    <property type="entry name" value="Laminin_G"/>
</dbReference>
<keyword evidence="7" id="KW-1185">Reference proteome</keyword>
<reference evidence="7" key="1">
    <citation type="submission" date="2024-04" db="EMBL/GenBank/DDBJ databases">
        <title>Salinicola lusitanus LLJ914,a marine bacterium isolated from the Okinawa Trough.</title>
        <authorList>
            <person name="Li J."/>
        </authorList>
    </citation>
    <scope>NUCLEOTIDE SEQUENCE [LARGE SCALE GENOMIC DNA]</scope>
</reference>
<gene>
    <name evidence="6" type="ORF">WMY93_022740</name>
</gene>
<dbReference type="SMART" id="SM00282">
    <property type="entry name" value="LamG"/>
    <property type="match status" value="5"/>
</dbReference>
<accession>A0AAW0N9D2</accession>
<dbReference type="CDD" id="cd00110">
    <property type="entry name" value="LamG"/>
    <property type="match status" value="5"/>
</dbReference>
<organism evidence="6 7">
    <name type="scientific">Mugilogobius chulae</name>
    <name type="common">yellowstripe goby</name>
    <dbReference type="NCBI Taxonomy" id="88201"/>
    <lineage>
        <taxon>Eukaryota</taxon>
        <taxon>Metazoa</taxon>
        <taxon>Chordata</taxon>
        <taxon>Craniata</taxon>
        <taxon>Vertebrata</taxon>
        <taxon>Euteleostomi</taxon>
        <taxon>Actinopterygii</taxon>
        <taxon>Neopterygii</taxon>
        <taxon>Teleostei</taxon>
        <taxon>Neoteleostei</taxon>
        <taxon>Acanthomorphata</taxon>
        <taxon>Gobiaria</taxon>
        <taxon>Gobiiformes</taxon>
        <taxon>Gobioidei</taxon>
        <taxon>Gobiidae</taxon>
        <taxon>Gobionellinae</taxon>
        <taxon>Mugilogobius</taxon>
    </lineage>
</organism>
<dbReference type="InterPro" id="IPR048287">
    <property type="entry name" value="TSPN-like_N"/>
</dbReference>
<keyword evidence="2" id="KW-0677">Repeat</keyword>
<feature type="coiled-coil region" evidence="4">
    <location>
        <begin position="311"/>
        <end position="415"/>
    </location>
</feature>
<feature type="coiled-coil region" evidence="4">
    <location>
        <begin position="34"/>
        <end position="68"/>
    </location>
</feature>
<protein>
    <recommendedName>
        <fullName evidence="5">Laminin G domain-containing protein</fullName>
    </recommendedName>
</protein>
<evidence type="ECO:0000256" key="2">
    <source>
        <dbReference type="ARBA" id="ARBA00022737"/>
    </source>
</evidence>
<feature type="domain" description="Laminin G" evidence="5">
    <location>
        <begin position="595"/>
        <end position="771"/>
    </location>
</feature>
<evidence type="ECO:0000313" key="7">
    <source>
        <dbReference type="Proteomes" id="UP001460270"/>
    </source>
</evidence>
<keyword evidence="4" id="KW-0175">Coiled coil</keyword>
<dbReference type="PANTHER" id="PTHR15036:SF81">
    <property type="entry name" value="LAMININ SUBUNIT ALPHA-1"/>
    <property type="match status" value="1"/>
</dbReference>
<dbReference type="InterPro" id="IPR050372">
    <property type="entry name" value="Neurexin-related_CASP"/>
</dbReference>
<dbReference type="PANTHER" id="PTHR15036">
    <property type="entry name" value="PIKACHURIN-LIKE PROTEIN"/>
    <property type="match status" value="1"/>
</dbReference>
<feature type="domain" description="Laminin G" evidence="5">
    <location>
        <begin position="413"/>
        <end position="587"/>
    </location>
</feature>
<dbReference type="Pfam" id="PF02210">
    <property type="entry name" value="Laminin_G_2"/>
    <property type="match status" value="1"/>
</dbReference>
<proteinExistence type="predicted"/>
<keyword evidence="1" id="KW-0732">Signal</keyword>
<dbReference type="Gene3D" id="2.60.120.200">
    <property type="match status" value="5"/>
</dbReference>
<comment type="caution">
    <text evidence="6">The sequence shown here is derived from an EMBL/GenBank/DDBJ whole genome shotgun (WGS) entry which is preliminary data.</text>
</comment>
<keyword evidence="3" id="KW-1015">Disulfide bond</keyword>
<evidence type="ECO:0000256" key="3">
    <source>
        <dbReference type="PROSITE-ProRule" id="PRU00122"/>
    </source>
</evidence>
<dbReference type="SUPFAM" id="SSF49899">
    <property type="entry name" value="Concanavalin A-like lectins/glucanases"/>
    <property type="match status" value="5"/>
</dbReference>
<dbReference type="Pfam" id="PF00054">
    <property type="entry name" value="Laminin_G_1"/>
    <property type="match status" value="4"/>
</dbReference>
<dbReference type="Pfam" id="PF06009">
    <property type="entry name" value="Laminin_II"/>
    <property type="match status" value="1"/>
</dbReference>
<dbReference type="GO" id="GO:0007155">
    <property type="term" value="P:cell adhesion"/>
    <property type="evidence" value="ECO:0007669"/>
    <property type="project" value="InterPro"/>
</dbReference>
<evidence type="ECO:0000313" key="6">
    <source>
        <dbReference type="EMBL" id="KAK7893588.1"/>
    </source>
</evidence>
<dbReference type="EMBL" id="JBBPFD010000016">
    <property type="protein sequence ID" value="KAK7893588.1"/>
    <property type="molecule type" value="Genomic_DNA"/>
</dbReference>
<feature type="domain" description="Laminin G" evidence="5">
    <location>
        <begin position="1008"/>
        <end position="1166"/>
    </location>
</feature>
<dbReference type="SMART" id="SM00210">
    <property type="entry name" value="TSPN"/>
    <property type="match status" value="1"/>
</dbReference>
<sequence>MRTIDLSYANVTASQELSLSQSMSSSVRDFLLSADAVERQLHNLSSEISAHTDAVKSAEMHVKDAQEQNAMAHKLMDTATTKLHQHQSLCDKASTSSKSANDLIEDSQLLLADILNLTEDLTNSTAEVELLDEQLSQSRSMLRKHVDGLVIDLKRTDALEMVFQAESHAQSMHNHSLSMQSSFSAVYNFSENGTRLHGLDTDITEQVNSAHHKALSARSSASSAYNMSILSERTLSDEGGVVLNSSSKVLDESHRVNHSATDLQRDVSSITSRLTAVRQNFLNASSMLSRPIKELQSISNDSSMALVAQLQAESHSNLQEALKRLQKIQEELLVSSSVVDNANDSVKQTNELMSHTNNTANEAQRQLQEAELRSERLLERVKPLSILGENLSRNLSEIRELIEQARRQAASIKVAVQADRSCVRSYRPQISSSNFNTLTLTLKTSTKNNLLFYLGSTVQADFMAVEEHAGKVSLLWDVGSGTKRLEFPGLDISNNKWTRINVTRFGSQASLSVYQLDSDSAPPLPVITATSPGTARVLDIDNTTRVYMRSPLLRSHWFQGCLGEASLNEKNLGLWNYETREGQCGGCFSSPQMEETAFHFDGSGYSVVQKSLRATSTSIVLLFKTLSPGGLLLYLASNHTRDFLSMELVEGHVRLSFDLGSGVLVLMSQKKYNTGMWYKITLQRNKRKGYLSIMAAEQSSEKEVLEAESPGTASDLNRNDLDPIYIGGLPASRPIRRQVVSRSYVGCIRNVEIARTNFDLLRDAFGVRKGCTLEAVRSMSLFRSGFVELSPRSFTQETDILMTFSSRNQSGLLLSALSHDKQHFMSVQLMSGTLEAELGKVGGASQRAIIVGEFSDGQHHSVIINLSKKVLSIHVDELPAKSIHLSPGAVSSLSPSSLFIGGLPSGAESRLPTRIQSLSRSFRGCIQNLALNGMLVDLSGATRYEGAELDSCLLEEQARGAVLNGDQDLEPTADPAHLPIAAPTYLSALTPGALTCAVEMELSYLSSGAQFGSSKHSHMTFNINPSTVKKSLSMRISFRTWAVDGLLLLMSSKNQMDFAVLRLVGGRLELSADLGKGPASVTSSHLVNDGNWHTVTAEVSRRSVSVMVGNQLDVESRVYVGGLPHTHTAKRINVSHSFPGCLRSVAINNAALDLNRPETQHSITACFSSDQKGAHFNGTGHAVFMHSGYKVGSDLTVSLEFRTSQSDAVLLGISSAKVDAIGLELVSGQVVFNVNNGAGRVSVRSSGPFLCDGRWHSVTAKKTKHAMSLSVDRKYYNTPNPYPQSTSAETNNPVYVGGFPADVKQNCLSVSSPFRGCLRNLQLAKSNHNHVLDFSSAHALRGVLPSSCPASNRQSQ</sequence>
<dbReference type="InterPro" id="IPR010307">
    <property type="entry name" value="Laminin_dom_II"/>
</dbReference>
<evidence type="ECO:0000259" key="5">
    <source>
        <dbReference type="PROSITE" id="PS50025"/>
    </source>
</evidence>
<dbReference type="InterPro" id="IPR013320">
    <property type="entry name" value="ConA-like_dom_sf"/>
</dbReference>
<dbReference type="PROSITE" id="PS50025">
    <property type="entry name" value="LAM_G_DOMAIN"/>
    <property type="match status" value="5"/>
</dbReference>
<comment type="caution">
    <text evidence="3">Lacks conserved residue(s) required for the propagation of feature annotation.</text>
</comment>
<evidence type="ECO:0000256" key="4">
    <source>
        <dbReference type="SAM" id="Coils"/>
    </source>
</evidence>
<feature type="domain" description="Laminin G" evidence="5">
    <location>
        <begin position="1171"/>
        <end position="1348"/>
    </location>
</feature>
<evidence type="ECO:0000256" key="1">
    <source>
        <dbReference type="ARBA" id="ARBA00022729"/>
    </source>
</evidence>
<name>A0AAW0N9D2_9GOBI</name>
<feature type="disulfide bond" evidence="3">
    <location>
        <begin position="925"/>
        <end position="952"/>
    </location>
</feature>
<feature type="domain" description="Laminin G" evidence="5">
    <location>
        <begin position="776"/>
        <end position="952"/>
    </location>
</feature>